<evidence type="ECO:0000313" key="4">
    <source>
        <dbReference type="Proteomes" id="UP000317496"/>
    </source>
</evidence>
<dbReference type="Pfam" id="PF01569">
    <property type="entry name" value="PAP2"/>
    <property type="match status" value="1"/>
</dbReference>
<keyword evidence="1" id="KW-0732">Signal</keyword>
<name>A0A516GZR1_9PROT</name>
<feature type="signal peptide" evidence="1">
    <location>
        <begin position="1"/>
        <end position="26"/>
    </location>
</feature>
<proteinExistence type="predicted"/>
<dbReference type="Proteomes" id="UP000317496">
    <property type="component" value="Chromosome"/>
</dbReference>
<dbReference type="GO" id="GO:0003993">
    <property type="term" value="F:acid phosphatase activity"/>
    <property type="evidence" value="ECO:0007669"/>
    <property type="project" value="InterPro"/>
</dbReference>
<feature type="chain" id="PRO_5021977798" evidence="1">
    <location>
        <begin position="27"/>
        <end position="453"/>
    </location>
</feature>
<dbReference type="PRINTS" id="PR00483">
    <property type="entry name" value="BACPHPHTASE"/>
</dbReference>
<dbReference type="OrthoDB" id="9780507at2"/>
<dbReference type="PANTHER" id="PTHR34599:SF1">
    <property type="entry name" value="PHOSPHATIDIC ACID PHOSPHATASE TYPE 2_HALOPEROXIDASE DOMAIN-CONTAINING PROTEIN"/>
    <property type="match status" value="1"/>
</dbReference>
<gene>
    <name evidence="3" type="ORF">FNB15_06830</name>
</gene>
<dbReference type="PANTHER" id="PTHR34599">
    <property type="entry name" value="PEROXIDASE-RELATED"/>
    <property type="match status" value="1"/>
</dbReference>
<dbReference type="GO" id="GO:0004601">
    <property type="term" value="F:peroxidase activity"/>
    <property type="evidence" value="ECO:0007669"/>
    <property type="project" value="InterPro"/>
</dbReference>
<feature type="domain" description="Phosphatidic acid phosphatase type 2/haloperoxidase" evidence="2">
    <location>
        <begin position="346"/>
        <end position="435"/>
    </location>
</feature>
<dbReference type="GO" id="GO:0030288">
    <property type="term" value="C:outer membrane-bounded periplasmic space"/>
    <property type="evidence" value="ECO:0007669"/>
    <property type="project" value="InterPro"/>
</dbReference>
<dbReference type="SUPFAM" id="SSF48317">
    <property type="entry name" value="Acid phosphatase/Vanadium-dependent haloperoxidase"/>
    <property type="match status" value="1"/>
</dbReference>
<dbReference type="EMBL" id="CP041636">
    <property type="protein sequence ID" value="QDO97003.1"/>
    <property type="molecule type" value="Genomic_DNA"/>
</dbReference>
<sequence>MTKPKRFIPLLVASAIAALAPLAASAADIAGLTPRAEGWLVKSSRDIAIDPVPANLQGETDALKAIVAKRSKEDLARFKWWSVGGPVYRWNEIVIEEVQDAFVTLPLVARHLALFHAALDDAIATSQRHRAAAYRVRGQAVDAALTSKLTPAALAPSDYAAVATAAAGVLGYLFPARADVYAAKAEAAIQSRLSAGVEFPYEANAGRAIGRQVVALAIARGKSDRSDAKWDGAVPTMDGQWKSAAPPIAPAAASWQPWLLAHPSELRPAAPPAVGSDRFKTDMAELKAFQRTPKSNHRATYWEVFGGARAHSLWNEVTRTKLMEYNVAAEVAARVLAVMNIAFADAGVACWDAKYVYWYPRPGMVDPEFKSVFPSPNHPSYPSAHSCFSTSAATVLSRLFPADAERILAIGKEASEARIWAGIHYRFDLEAGQEIGRKAGDKALARGFIGRTN</sequence>
<accession>A0A516GZR1</accession>
<protein>
    <submittedName>
        <fullName evidence="3">Phosphatase PAP2 family protein</fullName>
    </submittedName>
</protein>
<dbReference type="InterPro" id="IPR052559">
    <property type="entry name" value="V-haloperoxidase"/>
</dbReference>
<dbReference type="Gene3D" id="1.10.606.10">
    <property type="entry name" value="Vanadium-containing Chloroperoxidase, domain 2"/>
    <property type="match status" value="1"/>
</dbReference>
<organism evidence="3 4">
    <name type="scientific">Ferrovibrio terrae</name>
    <dbReference type="NCBI Taxonomy" id="2594003"/>
    <lineage>
        <taxon>Bacteria</taxon>
        <taxon>Pseudomonadati</taxon>
        <taxon>Pseudomonadota</taxon>
        <taxon>Alphaproteobacteria</taxon>
        <taxon>Rhodospirillales</taxon>
        <taxon>Rhodospirillaceae</taxon>
        <taxon>Ferrovibrio</taxon>
    </lineage>
</organism>
<dbReference type="RefSeq" id="WP_144067984.1">
    <property type="nucleotide sequence ID" value="NZ_CP041636.1"/>
</dbReference>
<dbReference type="CDD" id="cd03398">
    <property type="entry name" value="PAP2_haloperoxidase"/>
    <property type="match status" value="1"/>
</dbReference>
<dbReference type="InterPro" id="IPR000326">
    <property type="entry name" value="PAP2/HPO"/>
</dbReference>
<dbReference type="Gene3D" id="1.20.144.10">
    <property type="entry name" value="Phosphatidic acid phosphatase type 2/haloperoxidase"/>
    <property type="match status" value="1"/>
</dbReference>
<dbReference type="InterPro" id="IPR016119">
    <property type="entry name" value="Br/Cl_peroxidase_C"/>
</dbReference>
<evidence type="ECO:0000313" key="3">
    <source>
        <dbReference type="EMBL" id="QDO97003.1"/>
    </source>
</evidence>
<dbReference type="AlphaFoldDB" id="A0A516GZR1"/>
<reference evidence="3 4" key="1">
    <citation type="submission" date="2019-07" db="EMBL/GenBank/DDBJ databases">
        <title>Genome sequencing for Ferrovibrio sp. K5.</title>
        <authorList>
            <person name="Park S.-J."/>
        </authorList>
    </citation>
    <scope>NUCLEOTIDE SEQUENCE [LARGE SCALE GENOMIC DNA]</scope>
    <source>
        <strain evidence="3 4">K5</strain>
    </source>
</reference>
<dbReference type="KEGG" id="fer:FNB15_06830"/>
<evidence type="ECO:0000259" key="2">
    <source>
        <dbReference type="Pfam" id="PF01569"/>
    </source>
</evidence>
<dbReference type="InterPro" id="IPR001011">
    <property type="entry name" value="Acid_Pase_classA_bac"/>
</dbReference>
<dbReference type="InterPro" id="IPR036938">
    <property type="entry name" value="PAP2/HPO_sf"/>
</dbReference>
<keyword evidence="4" id="KW-1185">Reference proteome</keyword>
<evidence type="ECO:0000256" key="1">
    <source>
        <dbReference type="SAM" id="SignalP"/>
    </source>
</evidence>